<dbReference type="InterPro" id="IPR006935">
    <property type="entry name" value="Helicase/UvrB_N"/>
</dbReference>
<dbReference type="GO" id="GO:0005829">
    <property type="term" value="C:cytosol"/>
    <property type="evidence" value="ECO:0007669"/>
    <property type="project" value="TreeGrafter"/>
</dbReference>
<proteinExistence type="predicted"/>
<dbReference type="PANTHER" id="PTHR47396:SF1">
    <property type="entry name" value="ATP-DEPENDENT HELICASE IRC3-RELATED"/>
    <property type="match status" value="1"/>
</dbReference>
<dbReference type="PANTHER" id="PTHR47396">
    <property type="entry name" value="TYPE I RESTRICTION ENZYME ECOKI R PROTEIN"/>
    <property type="match status" value="1"/>
</dbReference>
<dbReference type="InterPro" id="IPR027417">
    <property type="entry name" value="P-loop_NTPase"/>
</dbReference>
<dbReference type="OrthoDB" id="9804145at2"/>
<dbReference type="GO" id="GO:0003677">
    <property type="term" value="F:DNA binding"/>
    <property type="evidence" value="ECO:0007669"/>
    <property type="project" value="InterPro"/>
</dbReference>
<accession>A0A4Y7RLI5</accession>
<dbReference type="SUPFAM" id="SSF52540">
    <property type="entry name" value="P-loop containing nucleoside triphosphate hydrolases"/>
    <property type="match status" value="1"/>
</dbReference>
<dbReference type="EMBL" id="QFFZ01000057">
    <property type="protein sequence ID" value="TEB09167.1"/>
    <property type="molecule type" value="Genomic_DNA"/>
</dbReference>
<feature type="domain" description="Helicase ATP-binding" evidence="1">
    <location>
        <begin position="11"/>
        <end position="265"/>
    </location>
</feature>
<reference evidence="2 3" key="1">
    <citation type="journal article" date="2018" name="Environ. Microbiol.">
        <title>Novel energy conservation strategies and behaviour of Pelotomaculum schinkii driving syntrophic propionate catabolism.</title>
        <authorList>
            <person name="Hidalgo-Ahumada C.A.P."/>
            <person name="Nobu M.K."/>
            <person name="Narihiro T."/>
            <person name="Tamaki H."/>
            <person name="Liu W.T."/>
            <person name="Kamagata Y."/>
            <person name="Stams A.J.M."/>
            <person name="Imachi H."/>
            <person name="Sousa D.Z."/>
        </authorList>
    </citation>
    <scope>NUCLEOTIDE SEQUENCE [LARGE SCALE GENOMIC DNA]</scope>
    <source>
        <strain evidence="2 3">MGP</strain>
    </source>
</reference>
<dbReference type="Gene3D" id="3.40.50.300">
    <property type="entry name" value="P-loop containing nucleotide triphosphate hydrolases"/>
    <property type="match status" value="2"/>
</dbReference>
<dbReference type="RefSeq" id="WP_134215411.1">
    <property type="nucleotide sequence ID" value="NZ_QFFZ01000057.1"/>
</dbReference>
<evidence type="ECO:0000259" key="1">
    <source>
        <dbReference type="SMART" id="SM00487"/>
    </source>
</evidence>
<comment type="caution">
    <text evidence="2">The sequence shown here is derived from an EMBL/GenBank/DDBJ whole genome shotgun (WGS) entry which is preliminary data.</text>
</comment>
<protein>
    <recommendedName>
        <fullName evidence="1">Helicase ATP-binding domain-containing protein</fullName>
    </recommendedName>
</protein>
<gene>
    <name evidence="2" type="ORF">Pmgp_03342</name>
</gene>
<dbReference type="Pfam" id="PF04851">
    <property type="entry name" value="ResIII"/>
    <property type="match status" value="1"/>
</dbReference>
<sequence>MLNSNAKFINNRLALRPPQKESLERFQQIADILSLSKTPDLEEELRKIREIFPTLTSFEREFPSVCFALATGIGKTRLMGALIAYLHYQKGIKNFFVMAPNLTIYKKLKADLGDPSCAKYVFRGLDKFVNPPRIIDGDNYEEFRQLTTNEILQPIIINIFNISKLNSESKTADGKPARIKRLNEVLGESYFQYLQSLPDLCIFMDESHHYHADRSFDVINELRPILGVELTATPQIQKGARKIDFKNVVYEYSLAHALNDGLYVKVPAVFTRKDFRPEEYTPEQLDREKLNDGIRLHEETKSKLDVYARTYGKQLVKPFALVVAKDTGHSRQIKEYLTSTDFFRGYYKDKVLEINSAQRGAEKDENIELLLSLERPDNRIEIVIHVNMLKEGWDVTNLYTIIPLRASASETLTEQTIGRGLRLPYGQRTGEDEVDRLSIVSHDRYEAIVRLANDPNSLVRRVYYIDPAEPQSGDQRETLEMPTVYDELTSAESFTEQLAFTLRETATNDYVVDKAPEQTVQVAQFVARLASKTVVELGKQVKTFDATRDEEIKKLVHTSIVSETIRQFPALGLKKEDLTAVVEKAIDTCTQALTENVIPIPQAVVQPFTEVKHGFYDFKLDTRNMNWHPSDDTLIGTELQEGGETFEYHTGFALFPKTDTVENEIVRHIIVHDNVDYSSCADLIYSLIADAKRHFLSYLNPEETEKVMRDRQRSLAEIIYAQMNEHFYKEETGYRASSMRPFTRIETGFGGKFKSDDLYDLRANLSPSEVKTKIFKGFKKACHTLYKFDSNTERIFAIVLENDGAVLKWMRPSAKQFNIYYGPGGISRYEPDFVVETSDVIYMVETKASDDVRKALQNKSGDVWEKAIAGREYCRAVTEWNSENGGKPWEYALISHDEVRLQSSFIYLVKNRVEPEQLKIE</sequence>
<evidence type="ECO:0000313" key="3">
    <source>
        <dbReference type="Proteomes" id="UP000297597"/>
    </source>
</evidence>
<dbReference type="GO" id="GO:0016787">
    <property type="term" value="F:hydrolase activity"/>
    <property type="evidence" value="ECO:0007669"/>
    <property type="project" value="InterPro"/>
</dbReference>
<dbReference type="InterPro" id="IPR050742">
    <property type="entry name" value="Helicase_Restrict-Modif_Enz"/>
</dbReference>
<organism evidence="2 3">
    <name type="scientific">Pelotomaculum propionicicum</name>
    <dbReference type="NCBI Taxonomy" id="258475"/>
    <lineage>
        <taxon>Bacteria</taxon>
        <taxon>Bacillati</taxon>
        <taxon>Bacillota</taxon>
        <taxon>Clostridia</taxon>
        <taxon>Eubacteriales</taxon>
        <taxon>Desulfotomaculaceae</taxon>
        <taxon>Pelotomaculum</taxon>
    </lineage>
</organism>
<dbReference type="AlphaFoldDB" id="A0A4Y7RLI5"/>
<dbReference type="InterPro" id="IPR014001">
    <property type="entry name" value="Helicase_ATP-bd"/>
</dbReference>
<dbReference type="SMART" id="SM00487">
    <property type="entry name" value="DEXDc"/>
    <property type="match status" value="1"/>
</dbReference>
<keyword evidence="3" id="KW-1185">Reference proteome</keyword>
<evidence type="ECO:0000313" key="2">
    <source>
        <dbReference type="EMBL" id="TEB09167.1"/>
    </source>
</evidence>
<dbReference type="GO" id="GO:0005524">
    <property type="term" value="F:ATP binding"/>
    <property type="evidence" value="ECO:0007669"/>
    <property type="project" value="InterPro"/>
</dbReference>
<dbReference type="Proteomes" id="UP000297597">
    <property type="component" value="Unassembled WGS sequence"/>
</dbReference>
<name>A0A4Y7RLI5_9FIRM</name>